<comment type="caution">
    <text evidence="1">The sequence shown here is derived from an EMBL/GenBank/DDBJ whole genome shotgun (WGS) entry which is preliminary data.</text>
</comment>
<dbReference type="RefSeq" id="WP_027326312.1">
    <property type="nucleotide sequence ID" value="NZ_CAMBON010000059.1"/>
</dbReference>
<gene>
    <name evidence="1" type="ORF">FNJ60_09685</name>
</gene>
<name>A0A5D3EAX1_9BACE</name>
<sequence length="209" mass="24608">MNKFNPEILKHGYLIVPKMMLQKLNDASDCRDGDFEAFLKMLMKVNYTDMKIDTGTNKGLACGRGESLYSYRDWSKVFGWSLGRTFRFIRKLKKDGLIEVIAHRESRSILHIRIAEYDHWTGTPAACKGGGKAGEERFKRFWDEYHRITLLPKENIGKAQREWKKLAEKEQILAIERIEEYYYHLADTQFTLRACNYLSNKAYLNEYDN</sequence>
<proteinExistence type="predicted"/>
<keyword evidence="2" id="KW-1185">Reference proteome</keyword>
<reference evidence="1 2" key="1">
    <citation type="submission" date="2019-07" db="EMBL/GenBank/DDBJ databases">
        <title>Draft Genome Sequences of Bacteroides pyogenes Strains Isolated from the Uterus Holstein Dairy Cows with Metritis.</title>
        <authorList>
            <person name="Cunha F."/>
            <person name="Galvao K.N."/>
            <person name="Jeon S.J."/>
            <person name="Jeong K.C."/>
        </authorList>
    </citation>
    <scope>NUCLEOTIDE SEQUENCE [LARGE SCALE GENOMIC DNA]</scope>
    <source>
        <strain evidence="1 2">KG-31</strain>
    </source>
</reference>
<accession>A0A5D3EAX1</accession>
<protein>
    <submittedName>
        <fullName evidence="1">Uncharacterized protein</fullName>
    </submittedName>
</protein>
<evidence type="ECO:0000313" key="2">
    <source>
        <dbReference type="Proteomes" id="UP000324383"/>
    </source>
</evidence>
<evidence type="ECO:0000313" key="1">
    <source>
        <dbReference type="EMBL" id="TYK33102.1"/>
    </source>
</evidence>
<dbReference type="EMBL" id="VKLW01000020">
    <property type="protein sequence ID" value="TYK33102.1"/>
    <property type="molecule type" value="Genomic_DNA"/>
</dbReference>
<dbReference type="AlphaFoldDB" id="A0A5D3EAX1"/>
<organism evidence="1 2">
    <name type="scientific">Bacteroides pyogenes</name>
    <dbReference type="NCBI Taxonomy" id="310300"/>
    <lineage>
        <taxon>Bacteria</taxon>
        <taxon>Pseudomonadati</taxon>
        <taxon>Bacteroidota</taxon>
        <taxon>Bacteroidia</taxon>
        <taxon>Bacteroidales</taxon>
        <taxon>Bacteroidaceae</taxon>
        <taxon>Bacteroides</taxon>
    </lineage>
</organism>
<dbReference type="Proteomes" id="UP000324383">
    <property type="component" value="Unassembled WGS sequence"/>
</dbReference>